<dbReference type="EMBL" id="HACG01038370">
    <property type="protein sequence ID" value="CEK85235.1"/>
    <property type="molecule type" value="Transcribed_RNA"/>
</dbReference>
<accession>A0A0B7AZB9</accession>
<organism evidence="1">
    <name type="scientific">Arion vulgaris</name>
    <dbReference type="NCBI Taxonomy" id="1028688"/>
    <lineage>
        <taxon>Eukaryota</taxon>
        <taxon>Metazoa</taxon>
        <taxon>Spiralia</taxon>
        <taxon>Lophotrochozoa</taxon>
        <taxon>Mollusca</taxon>
        <taxon>Gastropoda</taxon>
        <taxon>Heterobranchia</taxon>
        <taxon>Euthyneura</taxon>
        <taxon>Panpulmonata</taxon>
        <taxon>Eupulmonata</taxon>
        <taxon>Stylommatophora</taxon>
        <taxon>Helicina</taxon>
        <taxon>Arionoidea</taxon>
        <taxon>Arionidae</taxon>
        <taxon>Arion</taxon>
    </lineage>
</organism>
<proteinExistence type="predicted"/>
<reference evidence="1" key="1">
    <citation type="submission" date="2014-12" db="EMBL/GenBank/DDBJ databases">
        <title>Insight into the proteome of Arion vulgaris.</title>
        <authorList>
            <person name="Aradska J."/>
            <person name="Bulat T."/>
            <person name="Smidak R."/>
            <person name="Sarate P."/>
            <person name="Gangsoo J."/>
            <person name="Sialana F."/>
            <person name="Bilban M."/>
            <person name="Lubec G."/>
        </authorList>
    </citation>
    <scope>NUCLEOTIDE SEQUENCE</scope>
    <source>
        <tissue evidence="1">Skin</tissue>
    </source>
</reference>
<gene>
    <name evidence="1" type="primary">ORF147081</name>
</gene>
<dbReference type="AlphaFoldDB" id="A0A0B7AZB9"/>
<feature type="non-terminal residue" evidence="1">
    <location>
        <position position="1"/>
    </location>
</feature>
<evidence type="ECO:0000313" key="1">
    <source>
        <dbReference type="EMBL" id="CEK85235.1"/>
    </source>
</evidence>
<name>A0A0B7AZB9_9EUPU</name>
<protein>
    <submittedName>
        <fullName evidence="1">Uncharacterized protein</fullName>
    </submittedName>
</protein>
<sequence length="84" mass="9619">KSVVSPILFWNGITGRTKTATRWLTNNDYGEDWIPMPSIYWNTFSTIIKFDKSCKEWNPVALDADVKAIIDENCNEGAVVIYMD</sequence>